<dbReference type="RefSeq" id="XP_012177586.1">
    <property type="nucleotide sequence ID" value="XM_012322196.1"/>
</dbReference>
<evidence type="ECO:0000256" key="5">
    <source>
        <dbReference type="PROSITE-ProRule" id="PRU00708"/>
    </source>
</evidence>
<keyword evidence="7" id="KW-1185">Reference proteome</keyword>
<keyword evidence="2" id="KW-0677">Repeat</keyword>
<dbReference type="PANTHER" id="PTHR47447">
    <property type="entry name" value="OS03G0856100 PROTEIN"/>
    <property type="match status" value="1"/>
</dbReference>
<evidence type="ECO:0008006" key="8">
    <source>
        <dbReference type="Google" id="ProtNLM"/>
    </source>
</evidence>
<dbReference type="Gene3D" id="1.25.40.10">
    <property type="entry name" value="Tetratricopeptide repeat domain"/>
    <property type="match status" value="3"/>
</dbReference>
<feature type="repeat" description="PPR" evidence="5">
    <location>
        <begin position="393"/>
        <end position="427"/>
    </location>
</feature>
<dbReference type="NCBIfam" id="TIGR00756">
    <property type="entry name" value="PPR"/>
    <property type="match status" value="2"/>
</dbReference>
<evidence type="ECO:0000313" key="6">
    <source>
        <dbReference type="EMBL" id="CCL98303.1"/>
    </source>
</evidence>
<feature type="repeat" description="PPR" evidence="5">
    <location>
        <begin position="695"/>
        <end position="729"/>
    </location>
</feature>
<dbReference type="InParanoid" id="J7SCP7"/>
<proteinExistence type="inferred from homology"/>
<comment type="subunit">
    <text evidence="4">Binds to mitochondrial small subunit 15S rRNA.</text>
</comment>
<dbReference type="AlphaFoldDB" id="J7SCP7"/>
<organism evidence="6 7">
    <name type="scientific">Fibroporia radiculosa</name>
    <dbReference type="NCBI Taxonomy" id="599839"/>
    <lineage>
        <taxon>Eukaryota</taxon>
        <taxon>Fungi</taxon>
        <taxon>Dikarya</taxon>
        <taxon>Basidiomycota</taxon>
        <taxon>Agaricomycotina</taxon>
        <taxon>Agaricomycetes</taxon>
        <taxon>Polyporales</taxon>
        <taxon>Fibroporiaceae</taxon>
        <taxon>Fibroporia</taxon>
    </lineage>
</organism>
<dbReference type="InterPro" id="IPR002885">
    <property type="entry name" value="PPR_rpt"/>
</dbReference>
<dbReference type="HOGENOM" id="CLU_022893_0_0_1"/>
<dbReference type="OrthoDB" id="185373at2759"/>
<comment type="similarity">
    <text evidence="1">Belongs to the CCM1 family.</text>
</comment>
<dbReference type="Pfam" id="PF13812">
    <property type="entry name" value="PPR_3"/>
    <property type="match status" value="1"/>
</dbReference>
<dbReference type="Pfam" id="PF01535">
    <property type="entry name" value="PPR"/>
    <property type="match status" value="1"/>
</dbReference>
<gene>
    <name evidence="6" type="ORF">FIBRA_00297</name>
</gene>
<feature type="repeat" description="PPR" evidence="5">
    <location>
        <begin position="358"/>
        <end position="392"/>
    </location>
</feature>
<dbReference type="PANTHER" id="PTHR47447:SF24">
    <property type="entry name" value="PENTATRICOPEPTIDE REPEAT-CONTAINING PROTEIN"/>
    <property type="match status" value="1"/>
</dbReference>
<dbReference type="STRING" id="599839.J7SCP7"/>
<sequence>MIRHATRGATATLDLDFLASRIVPWRSFSQRSSTPLKLKVLADDDQVVPSLPSTSSSAVDPARLISKLDLQLQQFHGVRVGKLTDSQVELFNRAILSLRAATQPADLRKAWTVWGELKKRRMLQFFGPSQYNMCSRIILAVCEDADARDTWEQLDRNAVEEIAVGAAAGGSTDGLKAYMLSSIRRNDPAIVHKLYERYRAVLGEKVSWRDVDDMEADEGGSFNASDSFRFSAETLVRGDILLAEVTAHAMQNDFAAAFRSCLQTSIRLSPHGVKGFLEQLNSDDLRQKVAEYVRRLEVARLVARPAAFSRQLANLTRDNASLLLEKLYAAIIEGLLGHDPWLTVANTDIGRGSLIPIPEFAWASFITGFMRCRRTDLAEKLWDDMVRFGVQPTVAMWTALIDGYGELKAVKQVLSTWDIMCQQGITPDAMAYRALIHGLYHANHPQDAFREFRLFQSKVSKSPLSFQESAVRVVYNTVLHGLLFQSLEPEANAVLDNMQAKGPKPDIVTFNTFLRYYARQNQLKAFANVLDTIERTGLVGDVFTFSIVLSALLKIRDDAPQIMLNLMAKHGVQPNATTLTAIIDHQMRTQTDDGLRSALQLLTKMELNEVPDAQPNDITYTSILSGIHRGKWLRREAAEEYRRLIWGRMRARDITPKRTTYNILIKACLENSQPEGVLDAMRYYRDMVRRRISMSNDTWYIILHALVSRGEWALANELVEDIQRSGFTPAGALLDLMMRVRKHMAQKAKLGPAGYI</sequence>
<evidence type="ECO:0000256" key="2">
    <source>
        <dbReference type="ARBA" id="ARBA00022737"/>
    </source>
</evidence>
<accession>J7SCP7</accession>
<dbReference type="EMBL" id="HE796875">
    <property type="protein sequence ID" value="CCL98303.1"/>
    <property type="molecule type" value="Genomic_DNA"/>
</dbReference>
<dbReference type="Proteomes" id="UP000006352">
    <property type="component" value="Unassembled WGS sequence"/>
</dbReference>
<dbReference type="PROSITE" id="PS51375">
    <property type="entry name" value="PPR"/>
    <property type="match status" value="3"/>
</dbReference>
<reference evidence="6 7" key="1">
    <citation type="journal article" date="2012" name="Appl. Environ. Microbiol.">
        <title>Short-read sequencing for genomic analysis of the brown rot fungus Fibroporia radiculosa.</title>
        <authorList>
            <person name="Tang J.D."/>
            <person name="Perkins A.D."/>
            <person name="Sonstegard T.S."/>
            <person name="Schroeder S.G."/>
            <person name="Burgess S.C."/>
            <person name="Diehl S.V."/>
        </authorList>
    </citation>
    <scope>NUCLEOTIDE SEQUENCE [LARGE SCALE GENOMIC DNA]</scope>
    <source>
        <strain evidence="6 7">TFFH 294</strain>
    </source>
</reference>
<comment type="function">
    <text evidence="3">Regulates mitochondrial small subunit maturation by controlling 15S rRNA 5'-end processing. Localizes to the 5' precursor of the 15S rRNA in a position that is subsequently occupied by mS47 in the mature yeast mtSSU. Uses structure and sequence-specific RNA recognition, binding to a single-stranded region of the precursor and specifically recognizing bases -6 to -1. The exchange of Ccm1 for mS47 is coupled to the irreversible removal of precursor rRNA that is accompanied by conformational changes of the mitoribosomal proteins uS5m and mS26. These conformational changes signal completion of 5'-end rRNA processing through protection of the mature 5'-end of the 15S rRNA and stabilization of mS47. The removal of the 5' precursor together with the dissociation of Ccm1 may be catalyzed by the 5'-3' exoribonuclease Pet127. Involved in the specific removal of group I introns in mitochondrial encoded transcripts.</text>
</comment>
<protein>
    <recommendedName>
        <fullName evidence="8">Pentacotripeptide-repeat region of PRORP domain-containing protein</fullName>
    </recommendedName>
</protein>
<evidence type="ECO:0000256" key="3">
    <source>
        <dbReference type="ARBA" id="ARBA00044493"/>
    </source>
</evidence>
<evidence type="ECO:0000313" key="7">
    <source>
        <dbReference type="Proteomes" id="UP000006352"/>
    </source>
</evidence>
<evidence type="ECO:0000256" key="1">
    <source>
        <dbReference type="ARBA" id="ARBA00006192"/>
    </source>
</evidence>
<name>J7SCP7_9APHY</name>
<evidence type="ECO:0000256" key="4">
    <source>
        <dbReference type="ARBA" id="ARBA00044511"/>
    </source>
</evidence>
<dbReference type="GeneID" id="24093214"/>
<dbReference type="InterPro" id="IPR011990">
    <property type="entry name" value="TPR-like_helical_dom_sf"/>
</dbReference>
<dbReference type="Pfam" id="PF13041">
    <property type="entry name" value="PPR_2"/>
    <property type="match status" value="2"/>
</dbReference>